<evidence type="ECO:0008006" key="3">
    <source>
        <dbReference type="Google" id="ProtNLM"/>
    </source>
</evidence>
<keyword evidence="2" id="KW-1185">Reference proteome</keyword>
<organism evidence="1 2">
    <name type="scientific">Stephania cephalantha</name>
    <dbReference type="NCBI Taxonomy" id="152367"/>
    <lineage>
        <taxon>Eukaryota</taxon>
        <taxon>Viridiplantae</taxon>
        <taxon>Streptophyta</taxon>
        <taxon>Embryophyta</taxon>
        <taxon>Tracheophyta</taxon>
        <taxon>Spermatophyta</taxon>
        <taxon>Magnoliopsida</taxon>
        <taxon>Ranunculales</taxon>
        <taxon>Menispermaceae</taxon>
        <taxon>Menispermoideae</taxon>
        <taxon>Cissampelideae</taxon>
        <taxon>Stephania</taxon>
    </lineage>
</organism>
<gene>
    <name evidence="1" type="ORF">Scep_026774</name>
</gene>
<comment type="caution">
    <text evidence="1">The sequence shown here is derived from an EMBL/GenBank/DDBJ whole genome shotgun (WGS) entry which is preliminary data.</text>
</comment>
<dbReference type="EMBL" id="JBBNAG010000011">
    <property type="protein sequence ID" value="KAK9095305.1"/>
    <property type="molecule type" value="Genomic_DNA"/>
</dbReference>
<name>A0AAP0EKT4_9MAGN</name>
<reference evidence="1 2" key="1">
    <citation type="submission" date="2024-01" db="EMBL/GenBank/DDBJ databases">
        <title>Genome assemblies of Stephania.</title>
        <authorList>
            <person name="Yang L."/>
        </authorList>
    </citation>
    <scope>NUCLEOTIDE SEQUENCE [LARGE SCALE GENOMIC DNA]</scope>
    <source>
        <strain evidence="1">JXDWG</strain>
        <tissue evidence="1">Leaf</tissue>
    </source>
</reference>
<sequence length="108" mass="12015">MADSSSLPSLSSSIVGLSILAEVTAIAKALNFNLSIKLDETNYVYWKMQVKAAIRGVGLECLINESDFTPSSDSDDTELFKEVTSLIRLWLLLLHNNKPLHFKMHNTC</sequence>
<evidence type="ECO:0000313" key="2">
    <source>
        <dbReference type="Proteomes" id="UP001419268"/>
    </source>
</evidence>
<protein>
    <recommendedName>
        <fullName evidence="3">Retrotransposon Copia-like N-terminal domain-containing protein</fullName>
    </recommendedName>
</protein>
<dbReference type="AlphaFoldDB" id="A0AAP0EKT4"/>
<dbReference type="Proteomes" id="UP001419268">
    <property type="component" value="Unassembled WGS sequence"/>
</dbReference>
<proteinExistence type="predicted"/>
<evidence type="ECO:0000313" key="1">
    <source>
        <dbReference type="EMBL" id="KAK9095305.1"/>
    </source>
</evidence>
<accession>A0AAP0EKT4</accession>